<evidence type="ECO:0000259" key="3">
    <source>
        <dbReference type="Pfam" id="PF08445"/>
    </source>
</evidence>
<dbReference type="Pfam" id="PF06021">
    <property type="entry name" value="Gly_acyl_tr_N"/>
    <property type="match status" value="1"/>
</dbReference>
<name>A0A812E5S8_ACAPH</name>
<evidence type="ECO:0000259" key="2">
    <source>
        <dbReference type="Pfam" id="PF06021"/>
    </source>
</evidence>
<reference evidence="4" key="1">
    <citation type="submission" date="2021-01" db="EMBL/GenBank/DDBJ databases">
        <authorList>
            <person name="Li R."/>
            <person name="Bekaert M."/>
        </authorList>
    </citation>
    <scope>NUCLEOTIDE SEQUENCE</scope>
    <source>
        <strain evidence="4">Farmed</strain>
    </source>
</reference>
<dbReference type="InterPro" id="IPR015938">
    <property type="entry name" value="Glycine_N-acyltransferase_N"/>
</dbReference>
<keyword evidence="1 4" id="KW-0808">Transferase</keyword>
<feature type="domain" description="GCN5-related N-acetyltransferase Rv2170-like" evidence="3">
    <location>
        <begin position="195"/>
        <end position="253"/>
    </location>
</feature>
<dbReference type="OrthoDB" id="61870at2759"/>
<sequence>MMYKVLNSDQLLELFANLRDGLPGTAKIFYTVRHMLKGLLPNFECLVDKWPNWTCIVLRPEANKEVPQFFENSYICHTNSASSLKYFLQRPGVIDWTKSANFSGIPYDLIAVTKEFARKLGGKFECREPHIMYAWCEAVSLDMPSHIPEGFILDTLKKSDIPMVFKHWKSSLSEHKGIYDYFETIITNFENSCLRDNATSEVVAYTCRKFNGSISMIYVQPKHRRKGFCHIVFADIMQKIIDNGDIPFGFLATNSKELIETARKHHFTWVPQSNMTWATYEMTRPF</sequence>
<gene>
    <name evidence="4" type="ORF">SPHA_68332</name>
</gene>
<organism evidence="4 5">
    <name type="scientific">Acanthosepion pharaonis</name>
    <name type="common">Pharaoh cuttlefish</name>
    <name type="synonym">Sepia pharaonis</name>
    <dbReference type="NCBI Taxonomy" id="158019"/>
    <lineage>
        <taxon>Eukaryota</taxon>
        <taxon>Metazoa</taxon>
        <taxon>Spiralia</taxon>
        <taxon>Lophotrochozoa</taxon>
        <taxon>Mollusca</taxon>
        <taxon>Cephalopoda</taxon>
        <taxon>Coleoidea</taxon>
        <taxon>Decapodiformes</taxon>
        <taxon>Sepiida</taxon>
        <taxon>Sepiina</taxon>
        <taxon>Sepiidae</taxon>
        <taxon>Acanthosepion</taxon>
    </lineage>
</organism>
<dbReference type="PANTHER" id="PTHR15298:SF1">
    <property type="entry name" value="GLYCINE N-ACYLTRANSFERASE-LIKE PROTEIN"/>
    <property type="match status" value="1"/>
</dbReference>
<dbReference type="EC" id="2.3.1.-" evidence="1"/>
<dbReference type="SUPFAM" id="SSF55729">
    <property type="entry name" value="Acyl-CoA N-acyltransferases (Nat)"/>
    <property type="match status" value="1"/>
</dbReference>
<dbReference type="GO" id="GO:0047961">
    <property type="term" value="F:glycine N-acyltransferase activity"/>
    <property type="evidence" value="ECO:0007669"/>
    <property type="project" value="InterPro"/>
</dbReference>
<dbReference type="Pfam" id="PF08445">
    <property type="entry name" value="FR47"/>
    <property type="match status" value="1"/>
</dbReference>
<comment type="caution">
    <text evidence="4">The sequence shown here is derived from an EMBL/GenBank/DDBJ whole genome shotgun (WGS) entry which is preliminary data.</text>
</comment>
<dbReference type="InterPro" id="IPR016181">
    <property type="entry name" value="Acyl_CoA_acyltransferase"/>
</dbReference>
<accession>A0A812E5S8</accession>
<dbReference type="InterPro" id="IPR010313">
    <property type="entry name" value="Glycine_N-acyltransferase"/>
</dbReference>
<evidence type="ECO:0000256" key="1">
    <source>
        <dbReference type="RuleBase" id="RU368002"/>
    </source>
</evidence>
<dbReference type="InterPro" id="IPR013653">
    <property type="entry name" value="GCN5-like_dom"/>
</dbReference>
<dbReference type="AlphaFoldDB" id="A0A812E5S8"/>
<evidence type="ECO:0000313" key="4">
    <source>
        <dbReference type="EMBL" id="CAE1317796.1"/>
    </source>
</evidence>
<evidence type="ECO:0000313" key="5">
    <source>
        <dbReference type="Proteomes" id="UP000597762"/>
    </source>
</evidence>
<dbReference type="Proteomes" id="UP000597762">
    <property type="component" value="Unassembled WGS sequence"/>
</dbReference>
<keyword evidence="5" id="KW-1185">Reference proteome</keyword>
<feature type="domain" description="Glycine N-acyltransferase N-terminal" evidence="2">
    <location>
        <begin position="2"/>
        <end position="189"/>
    </location>
</feature>
<proteinExistence type="inferred from homology"/>
<dbReference type="PANTHER" id="PTHR15298">
    <property type="entry name" value="L-COA N-ACYLTRANSFERASE-RELATED"/>
    <property type="match status" value="1"/>
</dbReference>
<dbReference type="GO" id="GO:0005739">
    <property type="term" value="C:mitochondrion"/>
    <property type="evidence" value="ECO:0007669"/>
    <property type="project" value="InterPro"/>
</dbReference>
<comment type="similarity">
    <text evidence="1">Belongs to the glycine N-acyltransferase family.</text>
</comment>
<dbReference type="Gene3D" id="3.40.630.30">
    <property type="match status" value="1"/>
</dbReference>
<protein>
    <recommendedName>
        <fullName evidence="1">Glycine N-acyltransferase-like protein</fullName>
        <ecNumber evidence="1">2.3.1.-</ecNumber>
    </recommendedName>
</protein>
<dbReference type="EMBL" id="CAHIKZ030004970">
    <property type="protein sequence ID" value="CAE1317796.1"/>
    <property type="molecule type" value="Genomic_DNA"/>
</dbReference>
<keyword evidence="1 4" id="KW-0012">Acyltransferase</keyword>